<accession>A0A2S9JKZ0</accession>
<sequence>MQKMIWPVFACALLSVSCVEQQKRITVSNPTDIAREELVSISYAEFTEHFGVDSIFSVKLTDSKTELPYQLEKRGSATPENVLIWIPVDAKGEVTLTVAKRDAKPEFKAQTFARFVPERFDDFAWENNVLAFRMYGKALEGRPDDAQGTDVWAKRTEELVIDKWYKENDYHTDHGEGLDYYAVGQTLGAGDIMPYFDGKIHFTKHYREYQILDNGPLRTTFKLSFEPEELNSQTISLTKTISLDAGQYFNKVIVDLKNQQLESTPVVVGLARRGERDPQYDYNESNRSLAYWEPDIQGHGQTGTALILPESKATFIDTDNAQFLLSTEIQQEKPLVYYNGAVWNKAGQVKSADEWKAFVEEQVEKISNPLIVKLK</sequence>
<dbReference type="Proteomes" id="UP000238642">
    <property type="component" value="Unassembled WGS sequence"/>
</dbReference>
<keyword evidence="2" id="KW-1185">Reference proteome</keyword>
<reference evidence="1 2" key="1">
    <citation type="submission" date="2018-02" db="EMBL/GenBank/DDBJ databases">
        <title>The draft genome of Sphingobacterium gobiense H7.</title>
        <authorList>
            <person name="Li L."/>
            <person name="Liu L."/>
            <person name="Zhang X."/>
            <person name="Wang T."/>
            <person name="Liang L."/>
        </authorList>
    </citation>
    <scope>NUCLEOTIDE SEQUENCE [LARGE SCALE GENOMIC DNA]</scope>
    <source>
        <strain evidence="1 2">ACCC 05757</strain>
    </source>
</reference>
<dbReference type="Pfam" id="PF16153">
    <property type="entry name" value="DUF4861"/>
    <property type="match status" value="1"/>
</dbReference>
<evidence type="ECO:0000313" key="1">
    <source>
        <dbReference type="EMBL" id="PRD53802.1"/>
    </source>
</evidence>
<name>A0A2S9JKZ0_9SPHI</name>
<proteinExistence type="predicted"/>
<comment type="caution">
    <text evidence="1">The sequence shown here is derived from an EMBL/GenBank/DDBJ whole genome shotgun (WGS) entry which is preliminary data.</text>
</comment>
<gene>
    <name evidence="1" type="ORF">C5749_09785</name>
</gene>
<organism evidence="1 2">
    <name type="scientific">Sphingobacterium gobiense</name>
    <dbReference type="NCBI Taxonomy" id="1382456"/>
    <lineage>
        <taxon>Bacteria</taxon>
        <taxon>Pseudomonadati</taxon>
        <taxon>Bacteroidota</taxon>
        <taxon>Sphingobacteriia</taxon>
        <taxon>Sphingobacteriales</taxon>
        <taxon>Sphingobacteriaceae</taxon>
        <taxon>Sphingobacterium</taxon>
    </lineage>
</organism>
<dbReference type="OrthoDB" id="9800230at2"/>
<protein>
    <submittedName>
        <fullName evidence="1">DUF4861 domain-containing protein</fullName>
    </submittedName>
</protein>
<dbReference type="PROSITE" id="PS51257">
    <property type="entry name" value="PROKAR_LIPOPROTEIN"/>
    <property type="match status" value="1"/>
</dbReference>
<dbReference type="EMBL" id="PVBS01000002">
    <property type="protein sequence ID" value="PRD53802.1"/>
    <property type="molecule type" value="Genomic_DNA"/>
</dbReference>
<dbReference type="AlphaFoldDB" id="A0A2S9JKZ0"/>
<dbReference type="RefSeq" id="WP_105725572.1">
    <property type="nucleotide sequence ID" value="NZ_PVBS01000002.1"/>
</dbReference>
<dbReference type="InterPro" id="IPR032342">
    <property type="entry name" value="DUF4861"/>
</dbReference>
<evidence type="ECO:0000313" key="2">
    <source>
        <dbReference type="Proteomes" id="UP000238642"/>
    </source>
</evidence>